<gene>
    <name evidence="1" type="ORF">GLW07_08595</name>
</gene>
<name>A0A845EY26_9BACL</name>
<evidence type="ECO:0000313" key="2">
    <source>
        <dbReference type="Proteomes" id="UP000447833"/>
    </source>
</evidence>
<dbReference type="EMBL" id="WMEY01000002">
    <property type="protein sequence ID" value="MYL63416.1"/>
    <property type="molecule type" value="Genomic_DNA"/>
</dbReference>
<sequence length="339" mass="41296">MLLYLIRVVRQKCFKQVKNVVKNALEIIRQIRRETKKWNRDNISRTVFYHHYYQRNPEIKWAFLASMVSRNAGWSMCDLQGEWFPKALTKKQLINFFMTYERANWTIFDDAAPQLMLYEVSKRRNKPFFDLGQKLGISNFILQEWEKFFQTGDEERLMTALIINEQHVIEAPVMEHHTYAKEVFHSFFFTIQDWFHFSTVLFPTMRGELYGLSVSRFRHTKDRIELGKKLAKLLFHPTYFEEFYRFATNTYPTGARFDYERYMKKKREGKMLRQVYPLIQHHRKERRDWYHGQRLVKKMLKNDVTLPAELALSDWYEKKRSEIRVAVEIENLLIKKSRR</sequence>
<dbReference type="Proteomes" id="UP000447833">
    <property type="component" value="Unassembled WGS sequence"/>
</dbReference>
<accession>A0A845EY26</accession>
<dbReference type="InterPro" id="IPR019658">
    <property type="entry name" value="DUF2515"/>
</dbReference>
<organism evidence="1 2">
    <name type="scientific">Guptibacillus hwajinpoensis</name>
    <dbReference type="NCBI Taxonomy" id="208199"/>
    <lineage>
        <taxon>Bacteria</taxon>
        <taxon>Bacillati</taxon>
        <taxon>Bacillota</taxon>
        <taxon>Bacilli</taxon>
        <taxon>Bacillales</taxon>
        <taxon>Guptibacillaceae</taxon>
        <taxon>Guptibacillus</taxon>
    </lineage>
</organism>
<reference evidence="1 2" key="1">
    <citation type="submission" date="2019-11" db="EMBL/GenBank/DDBJ databases">
        <title>Genome sequences of 17 halophilic strains isolated from different environments.</title>
        <authorList>
            <person name="Furrow R.E."/>
        </authorList>
    </citation>
    <scope>NUCLEOTIDE SEQUENCE [LARGE SCALE GENOMIC DNA]</scope>
    <source>
        <strain evidence="1 2">22506_14_FS</strain>
    </source>
</reference>
<evidence type="ECO:0000313" key="1">
    <source>
        <dbReference type="EMBL" id="MYL63416.1"/>
    </source>
</evidence>
<protein>
    <submittedName>
        <fullName evidence="1">DUF2515 domain-containing protein</fullName>
    </submittedName>
</protein>
<dbReference type="AlphaFoldDB" id="A0A845EY26"/>
<proteinExistence type="predicted"/>
<comment type="caution">
    <text evidence="1">The sequence shown here is derived from an EMBL/GenBank/DDBJ whole genome shotgun (WGS) entry which is preliminary data.</text>
</comment>
<dbReference type="Pfam" id="PF10720">
    <property type="entry name" value="DUF2515"/>
    <property type="match status" value="1"/>
</dbReference>